<gene>
    <name evidence="5" type="ORF">G5B42_02145</name>
</gene>
<evidence type="ECO:0000259" key="4">
    <source>
        <dbReference type="PROSITE" id="PS50995"/>
    </source>
</evidence>
<name>A0A8J6LHM1_9FIRM</name>
<organism evidence="5 6">
    <name type="scientific">Capillibacterium thermochitinicola</name>
    <dbReference type="NCBI Taxonomy" id="2699427"/>
    <lineage>
        <taxon>Bacteria</taxon>
        <taxon>Bacillati</taxon>
        <taxon>Bacillota</taxon>
        <taxon>Capillibacterium</taxon>
    </lineage>
</organism>
<dbReference type="PANTHER" id="PTHR42756:SF1">
    <property type="entry name" value="TRANSCRIPTIONAL REPRESSOR OF EMRAB OPERON"/>
    <property type="match status" value="1"/>
</dbReference>
<protein>
    <submittedName>
        <fullName evidence="5">MarR family transcriptional regulator</fullName>
    </submittedName>
</protein>
<dbReference type="PRINTS" id="PR00598">
    <property type="entry name" value="HTHMARR"/>
</dbReference>
<comment type="caution">
    <text evidence="5">The sequence shown here is derived from an EMBL/GenBank/DDBJ whole genome shotgun (WGS) entry which is preliminary data.</text>
</comment>
<dbReference type="EMBL" id="JAAKDE010000003">
    <property type="protein sequence ID" value="MBA2132350.1"/>
    <property type="molecule type" value="Genomic_DNA"/>
</dbReference>
<evidence type="ECO:0000313" key="5">
    <source>
        <dbReference type="EMBL" id="MBA2132350.1"/>
    </source>
</evidence>
<evidence type="ECO:0000256" key="3">
    <source>
        <dbReference type="ARBA" id="ARBA00023163"/>
    </source>
</evidence>
<accession>A0A8J6LHM1</accession>
<dbReference type="SUPFAM" id="SSF46785">
    <property type="entry name" value="Winged helix' DNA-binding domain"/>
    <property type="match status" value="1"/>
</dbReference>
<keyword evidence="6" id="KW-1185">Reference proteome</keyword>
<dbReference type="Pfam" id="PF01047">
    <property type="entry name" value="MarR"/>
    <property type="match status" value="1"/>
</dbReference>
<dbReference type="Proteomes" id="UP000657177">
    <property type="component" value="Unassembled WGS sequence"/>
</dbReference>
<keyword evidence="2" id="KW-0238">DNA-binding</keyword>
<dbReference type="RefSeq" id="WP_181338799.1">
    <property type="nucleotide sequence ID" value="NZ_JAAKDE010000003.1"/>
</dbReference>
<evidence type="ECO:0000256" key="1">
    <source>
        <dbReference type="ARBA" id="ARBA00023015"/>
    </source>
</evidence>
<dbReference type="InterPro" id="IPR036388">
    <property type="entry name" value="WH-like_DNA-bd_sf"/>
</dbReference>
<dbReference type="PANTHER" id="PTHR42756">
    <property type="entry name" value="TRANSCRIPTIONAL REGULATOR, MARR"/>
    <property type="match status" value="1"/>
</dbReference>
<dbReference type="GO" id="GO:0003677">
    <property type="term" value="F:DNA binding"/>
    <property type="evidence" value="ECO:0007669"/>
    <property type="project" value="UniProtKB-KW"/>
</dbReference>
<keyword evidence="3" id="KW-0804">Transcription</keyword>
<dbReference type="InterPro" id="IPR000835">
    <property type="entry name" value="HTH_MarR-typ"/>
</dbReference>
<dbReference type="AlphaFoldDB" id="A0A8J6LHM1"/>
<dbReference type="Gene3D" id="1.10.10.10">
    <property type="entry name" value="Winged helix-like DNA-binding domain superfamily/Winged helix DNA-binding domain"/>
    <property type="match status" value="1"/>
</dbReference>
<evidence type="ECO:0000313" key="6">
    <source>
        <dbReference type="Proteomes" id="UP000657177"/>
    </source>
</evidence>
<reference evidence="5" key="1">
    <citation type="submission" date="2020-06" db="EMBL/GenBank/DDBJ databases">
        <title>Novel chitinolytic bacterium.</title>
        <authorList>
            <person name="Ungkulpasvich U."/>
            <person name="Kosugi A."/>
            <person name="Uke A."/>
        </authorList>
    </citation>
    <scope>NUCLEOTIDE SEQUENCE</scope>
    <source>
        <strain evidence="5">UUS1-1</strain>
    </source>
</reference>
<dbReference type="InterPro" id="IPR023187">
    <property type="entry name" value="Tscrpt_reg_MarR-type_CS"/>
</dbReference>
<dbReference type="GO" id="GO:0003700">
    <property type="term" value="F:DNA-binding transcription factor activity"/>
    <property type="evidence" value="ECO:0007669"/>
    <property type="project" value="InterPro"/>
</dbReference>
<dbReference type="PROSITE" id="PS50995">
    <property type="entry name" value="HTH_MARR_2"/>
    <property type="match status" value="1"/>
</dbReference>
<feature type="domain" description="HTH marR-type" evidence="4">
    <location>
        <begin position="1"/>
        <end position="137"/>
    </location>
</feature>
<proteinExistence type="predicted"/>
<evidence type="ECO:0000256" key="2">
    <source>
        <dbReference type="ARBA" id="ARBA00023125"/>
    </source>
</evidence>
<sequence length="178" mass="20297">MDIELLDLTIKLFALALQKVVYEPLVQDGECLTQVQENCLRFIYFHQTPMVKDVAEGLQISNAAVTKLIDRLEKKGLVRREYSRTDRRQILLSLTPAGVRLLENARRQSLQRLQAIVERLAPESLAAFEQSLHDFLEATLIDNETLDQICLRCGLAHLNECPGNLICRELTGRDRVPN</sequence>
<dbReference type="SMART" id="SM00347">
    <property type="entry name" value="HTH_MARR"/>
    <property type="match status" value="1"/>
</dbReference>
<dbReference type="InterPro" id="IPR036390">
    <property type="entry name" value="WH_DNA-bd_sf"/>
</dbReference>
<keyword evidence="1" id="KW-0805">Transcription regulation</keyword>
<dbReference type="PROSITE" id="PS01117">
    <property type="entry name" value="HTH_MARR_1"/>
    <property type="match status" value="1"/>
</dbReference>